<evidence type="ECO:0000313" key="4">
    <source>
        <dbReference type="EMBL" id="KFA61081.1"/>
    </source>
</evidence>
<evidence type="ECO:0000259" key="3">
    <source>
        <dbReference type="Pfam" id="PF08547"/>
    </source>
</evidence>
<dbReference type="PANTHER" id="PTHR13194">
    <property type="entry name" value="COMPLEX I INTERMEDIATE-ASSOCIATED PROTEIN 30"/>
    <property type="match status" value="1"/>
</dbReference>
<protein>
    <recommendedName>
        <fullName evidence="3">NADH:ubiquinone oxidoreductase intermediate-associated protein 30 domain-containing protein</fullName>
    </recommendedName>
</protein>
<dbReference type="InterPro" id="IPR039131">
    <property type="entry name" value="NDUFAF1"/>
</dbReference>
<dbReference type="GO" id="GO:0051082">
    <property type="term" value="F:unfolded protein binding"/>
    <property type="evidence" value="ECO:0007669"/>
    <property type="project" value="TreeGrafter"/>
</dbReference>
<dbReference type="InParanoid" id="A0A084QAU6"/>
<feature type="domain" description="NADH:ubiquinone oxidoreductase intermediate-associated protein 30" evidence="3">
    <location>
        <begin position="15"/>
        <end position="182"/>
    </location>
</feature>
<reference evidence="4 5" key="1">
    <citation type="journal article" date="2014" name="BMC Genomics">
        <title>Comparative genome sequencing reveals chemotype-specific gene clusters in the toxigenic black mold Stachybotrys.</title>
        <authorList>
            <person name="Semeiks J."/>
            <person name="Borek D."/>
            <person name="Otwinowski Z."/>
            <person name="Grishin N.V."/>
        </authorList>
    </citation>
    <scope>NUCLEOTIDE SEQUENCE [LARGE SCALE GENOMIC DNA]</scope>
    <source>
        <strain evidence="4 5">IBT 40285</strain>
    </source>
</reference>
<feature type="compositionally biased region" description="Acidic residues" evidence="2">
    <location>
        <begin position="212"/>
        <end position="222"/>
    </location>
</feature>
<accession>A0A084QAU6</accession>
<dbReference type="SUPFAM" id="SSF49785">
    <property type="entry name" value="Galactose-binding domain-like"/>
    <property type="match status" value="1"/>
</dbReference>
<name>A0A084QAU6_STAC4</name>
<evidence type="ECO:0000313" key="5">
    <source>
        <dbReference type="Proteomes" id="UP000028524"/>
    </source>
</evidence>
<dbReference type="HOGENOM" id="CLU_059028_3_1_1"/>
<dbReference type="OMA" id="IMVRSFF"/>
<dbReference type="InterPro" id="IPR013857">
    <property type="entry name" value="NADH-UbQ_OxRdtase-assoc_prot30"/>
</dbReference>
<dbReference type="InterPro" id="IPR008979">
    <property type="entry name" value="Galactose-bd-like_sf"/>
</dbReference>
<dbReference type="EMBL" id="KL660874">
    <property type="protein sequence ID" value="KFA61081.1"/>
    <property type="molecule type" value="Genomic_DNA"/>
</dbReference>
<dbReference type="STRING" id="1283841.A0A084QAU6"/>
<feature type="region of interest" description="Disordered" evidence="2">
    <location>
        <begin position="1"/>
        <end position="32"/>
    </location>
</feature>
<dbReference type="Pfam" id="PF08547">
    <property type="entry name" value="CIA30"/>
    <property type="match status" value="1"/>
</dbReference>
<dbReference type="AlphaFoldDB" id="A0A084QAU6"/>
<feature type="compositionally biased region" description="Polar residues" evidence="2">
    <location>
        <begin position="1"/>
        <end position="10"/>
    </location>
</feature>
<keyword evidence="5" id="KW-1185">Reference proteome</keyword>
<organism evidence="4 5">
    <name type="scientific">Stachybotrys chlorohalonatus (strain IBT 40285)</name>
    <dbReference type="NCBI Taxonomy" id="1283841"/>
    <lineage>
        <taxon>Eukaryota</taxon>
        <taxon>Fungi</taxon>
        <taxon>Dikarya</taxon>
        <taxon>Ascomycota</taxon>
        <taxon>Pezizomycotina</taxon>
        <taxon>Sordariomycetes</taxon>
        <taxon>Hypocreomycetidae</taxon>
        <taxon>Hypocreales</taxon>
        <taxon>Stachybotryaceae</taxon>
        <taxon>Stachybotrys</taxon>
    </lineage>
</organism>
<feature type="region of interest" description="Disordered" evidence="2">
    <location>
        <begin position="194"/>
        <end position="240"/>
    </location>
</feature>
<dbReference type="PANTHER" id="PTHR13194:SF19">
    <property type="entry name" value="NAD(P)-BINDING ROSSMANN-FOLD SUPERFAMILY PROTEIN"/>
    <property type="match status" value="1"/>
</dbReference>
<gene>
    <name evidence="4" type="ORF">S40285_06360</name>
</gene>
<dbReference type="GO" id="GO:0010257">
    <property type="term" value="P:NADH dehydrogenase complex assembly"/>
    <property type="evidence" value="ECO:0007669"/>
    <property type="project" value="TreeGrafter"/>
</dbReference>
<sequence length="253" mass="27628">MAGLTITSPTGRPWSSDLWETSDDRVRGGSSQSSLVVINPERARFAGHLDTKTLGGAGFASQHSVGELSLNLSDYDGILLSIVKADRKRYALTLKDSLPPNRPDGRERAAVSWEADFVAPEDADGDLSDGPANLFLPWSAFKATYRGKDKPDAEPLDLANIKRVGLMMRSFFGEQDGDFSLDLHGIAARRSLPDAAAAEPRPTTTENHNQVFEEDNEGDDEVDLQKDSVFPQAATQQPSQAGDWWRRLLCGLV</sequence>
<proteinExistence type="inferred from homology"/>
<comment type="similarity">
    <text evidence="1">Belongs to the CIA30 family.</text>
</comment>
<dbReference type="Proteomes" id="UP000028524">
    <property type="component" value="Unassembled WGS sequence"/>
</dbReference>
<evidence type="ECO:0000256" key="1">
    <source>
        <dbReference type="ARBA" id="ARBA00007884"/>
    </source>
</evidence>
<evidence type="ECO:0000256" key="2">
    <source>
        <dbReference type="SAM" id="MobiDB-lite"/>
    </source>
</evidence>
<dbReference type="OrthoDB" id="426386at2759"/>